<dbReference type="Pfam" id="PF01850">
    <property type="entry name" value="PIN"/>
    <property type="match status" value="1"/>
</dbReference>
<evidence type="ECO:0000259" key="8">
    <source>
        <dbReference type="Pfam" id="PF01850"/>
    </source>
</evidence>
<evidence type="ECO:0000313" key="9">
    <source>
        <dbReference type="EMBL" id="KAA9131295.1"/>
    </source>
</evidence>
<dbReference type="AlphaFoldDB" id="A0A5N0T8D5"/>
<protein>
    <submittedName>
        <fullName evidence="9">Type II toxin-antitoxin system VapC family toxin</fullName>
    </submittedName>
</protein>
<dbReference type="InterPro" id="IPR002716">
    <property type="entry name" value="PIN_dom"/>
</dbReference>
<comment type="cofactor">
    <cofactor evidence="1">
        <name>Mg(2+)</name>
        <dbReference type="ChEBI" id="CHEBI:18420"/>
    </cofactor>
</comment>
<keyword evidence="4" id="KW-0479">Metal-binding</keyword>
<dbReference type="PANTHER" id="PTHR33653:SF1">
    <property type="entry name" value="RIBONUCLEASE VAPC2"/>
    <property type="match status" value="1"/>
</dbReference>
<dbReference type="SUPFAM" id="SSF88723">
    <property type="entry name" value="PIN domain-like"/>
    <property type="match status" value="1"/>
</dbReference>
<keyword evidence="10" id="KW-1185">Reference proteome</keyword>
<keyword evidence="5" id="KW-0378">Hydrolase</keyword>
<proteinExistence type="inferred from homology"/>
<comment type="caution">
    <text evidence="9">The sequence shown here is derived from an EMBL/GenBank/DDBJ whole genome shotgun (WGS) entry which is preliminary data.</text>
</comment>
<dbReference type="GO" id="GO:0016787">
    <property type="term" value="F:hydrolase activity"/>
    <property type="evidence" value="ECO:0007669"/>
    <property type="project" value="UniProtKB-KW"/>
</dbReference>
<evidence type="ECO:0000256" key="5">
    <source>
        <dbReference type="ARBA" id="ARBA00022801"/>
    </source>
</evidence>
<sequence length="160" mass="17994">MRGPRSGSRTPEGSAPGYRVLNLLIDTNVLSEIRKGSRANPRLLSWLKTIDERSMFTSVLTMGEILKGVELLKHRDRRQYNVLSLWHQSLVRVFEDRLVPVTLEVSSLWARLQSIRTLPVIDGYLAATALTHGMSLVTRNTRDFKGTGVPLVNPFKHSAS</sequence>
<evidence type="ECO:0000256" key="3">
    <source>
        <dbReference type="ARBA" id="ARBA00022722"/>
    </source>
</evidence>
<dbReference type="Gene3D" id="3.40.50.1010">
    <property type="entry name" value="5'-nuclease"/>
    <property type="match status" value="1"/>
</dbReference>
<dbReference type="GO" id="GO:0046872">
    <property type="term" value="F:metal ion binding"/>
    <property type="evidence" value="ECO:0007669"/>
    <property type="project" value="UniProtKB-KW"/>
</dbReference>
<evidence type="ECO:0000313" key="10">
    <source>
        <dbReference type="Proteomes" id="UP000325372"/>
    </source>
</evidence>
<keyword evidence="6" id="KW-0460">Magnesium</keyword>
<dbReference type="GO" id="GO:0004518">
    <property type="term" value="F:nuclease activity"/>
    <property type="evidence" value="ECO:0007669"/>
    <property type="project" value="UniProtKB-KW"/>
</dbReference>
<evidence type="ECO:0000256" key="1">
    <source>
        <dbReference type="ARBA" id="ARBA00001946"/>
    </source>
</evidence>
<name>A0A5N0T8D5_9GAMM</name>
<organism evidence="9 10">
    <name type="scientific">Marinihelvus fidelis</name>
    <dbReference type="NCBI Taxonomy" id="2613842"/>
    <lineage>
        <taxon>Bacteria</taxon>
        <taxon>Pseudomonadati</taxon>
        <taxon>Pseudomonadota</taxon>
        <taxon>Gammaproteobacteria</taxon>
        <taxon>Chromatiales</taxon>
        <taxon>Wenzhouxiangellaceae</taxon>
        <taxon>Marinihelvus</taxon>
    </lineage>
</organism>
<dbReference type="Proteomes" id="UP000325372">
    <property type="component" value="Unassembled WGS sequence"/>
</dbReference>
<dbReference type="InterPro" id="IPR029060">
    <property type="entry name" value="PIN-like_dom_sf"/>
</dbReference>
<reference evidence="9 10" key="1">
    <citation type="submission" date="2019-09" db="EMBL/GenBank/DDBJ databases">
        <title>Wenzhouxiangella sp. Genome sequencing and assembly.</title>
        <authorList>
            <person name="Zhang R."/>
        </authorList>
    </citation>
    <scope>NUCLEOTIDE SEQUENCE [LARGE SCALE GENOMIC DNA]</scope>
    <source>
        <strain evidence="9 10">W260</strain>
    </source>
</reference>
<keyword evidence="2" id="KW-1277">Toxin-antitoxin system</keyword>
<accession>A0A5N0T8D5</accession>
<dbReference type="PANTHER" id="PTHR33653">
    <property type="entry name" value="RIBONUCLEASE VAPC2"/>
    <property type="match status" value="1"/>
</dbReference>
<dbReference type="EMBL" id="VYXP01000005">
    <property type="protein sequence ID" value="KAA9131295.1"/>
    <property type="molecule type" value="Genomic_DNA"/>
</dbReference>
<dbReference type="CDD" id="cd18746">
    <property type="entry name" value="PIN_VapC4-5_FitB-like"/>
    <property type="match status" value="1"/>
</dbReference>
<dbReference type="InterPro" id="IPR050556">
    <property type="entry name" value="Type_II_TA_system_RNase"/>
</dbReference>
<comment type="similarity">
    <text evidence="7">Belongs to the PINc/VapC protein family.</text>
</comment>
<keyword evidence="3" id="KW-0540">Nuclease</keyword>
<gene>
    <name evidence="9" type="ORF">F3N42_08185</name>
</gene>
<evidence type="ECO:0000256" key="7">
    <source>
        <dbReference type="ARBA" id="ARBA00038093"/>
    </source>
</evidence>
<evidence type="ECO:0000256" key="2">
    <source>
        <dbReference type="ARBA" id="ARBA00022649"/>
    </source>
</evidence>
<evidence type="ECO:0000256" key="4">
    <source>
        <dbReference type="ARBA" id="ARBA00022723"/>
    </source>
</evidence>
<evidence type="ECO:0000256" key="6">
    <source>
        <dbReference type="ARBA" id="ARBA00022842"/>
    </source>
</evidence>
<feature type="domain" description="PIN" evidence="8">
    <location>
        <begin position="24"/>
        <end position="145"/>
    </location>
</feature>